<organism evidence="7 8">
    <name type="scientific">Dioscorea zingiberensis</name>
    <dbReference type="NCBI Taxonomy" id="325984"/>
    <lineage>
        <taxon>Eukaryota</taxon>
        <taxon>Viridiplantae</taxon>
        <taxon>Streptophyta</taxon>
        <taxon>Embryophyta</taxon>
        <taxon>Tracheophyta</taxon>
        <taxon>Spermatophyta</taxon>
        <taxon>Magnoliopsida</taxon>
        <taxon>Liliopsida</taxon>
        <taxon>Dioscoreales</taxon>
        <taxon>Dioscoreaceae</taxon>
        <taxon>Dioscorea</taxon>
    </lineage>
</organism>
<evidence type="ECO:0000256" key="5">
    <source>
        <dbReference type="RuleBase" id="RU003682"/>
    </source>
</evidence>
<evidence type="ECO:0000256" key="2">
    <source>
        <dbReference type="ARBA" id="ARBA00022723"/>
    </source>
</evidence>
<dbReference type="Pfam" id="PF03171">
    <property type="entry name" value="2OG-FeII_Oxy"/>
    <property type="match status" value="1"/>
</dbReference>
<keyword evidence="4 5" id="KW-0408">Iron</keyword>
<evidence type="ECO:0000256" key="1">
    <source>
        <dbReference type="ARBA" id="ARBA00001961"/>
    </source>
</evidence>
<evidence type="ECO:0000256" key="3">
    <source>
        <dbReference type="ARBA" id="ARBA00023002"/>
    </source>
</evidence>
<dbReference type="PRINTS" id="PR00682">
    <property type="entry name" value="IPNSYNTHASE"/>
</dbReference>
<reference evidence="7" key="1">
    <citation type="submission" date="2021-03" db="EMBL/GenBank/DDBJ databases">
        <authorList>
            <person name="Li Z."/>
            <person name="Yang C."/>
        </authorList>
    </citation>
    <scope>NUCLEOTIDE SEQUENCE</scope>
    <source>
        <strain evidence="7">Dzin_1.0</strain>
        <tissue evidence="7">Leaf</tissue>
    </source>
</reference>
<accession>A0A9D5C6D4</accession>
<dbReference type="Gene3D" id="2.60.120.330">
    <property type="entry name" value="B-lactam Antibiotic, Isopenicillin N Synthase, Chain"/>
    <property type="match status" value="1"/>
</dbReference>
<sequence>MPGSKHPSLQLPILDISQKLSPSSLSSLSQACRDWGFFHITNHGISKDLYDTLCSLSNHVFNLPLDTKLMLGPSSPINTYTPLFIASPFFESLRVSGPDYYSSAKSSSDVLFSTIAGTQFCNVMQEYGNRMMELSKRIIAVLLECLGDELEMKYYETEFSGCHGYLRINTYSAPDSMGETEGLGMHTDMSCITVLYQDETGGLQVRSKEGEWMDIAPAEGTLVVNIGDLLQAWSNGRMRSSAHRVLLKKNVRRMSLAFFWCFEDEKVIMAPRDVVGEGKQRIYRPFVCQEYVEFRQNSEKGRFDKVGYTVDHFAAIVAPKQNCEALCENNLEL</sequence>
<keyword evidence="3 5" id="KW-0560">Oxidoreductase</keyword>
<evidence type="ECO:0000313" key="7">
    <source>
        <dbReference type="EMBL" id="KAJ0967165.1"/>
    </source>
</evidence>
<dbReference type="InterPro" id="IPR044861">
    <property type="entry name" value="IPNS-like_FE2OG_OXY"/>
</dbReference>
<feature type="domain" description="Fe2OG dioxygenase" evidence="6">
    <location>
        <begin position="162"/>
        <end position="263"/>
    </location>
</feature>
<dbReference type="PROSITE" id="PS51257">
    <property type="entry name" value="PROKAR_LIPOPROTEIN"/>
    <property type="match status" value="1"/>
</dbReference>
<evidence type="ECO:0000313" key="8">
    <source>
        <dbReference type="Proteomes" id="UP001085076"/>
    </source>
</evidence>
<dbReference type="InterPro" id="IPR026992">
    <property type="entry name" value="DIOX_N"/>
</dbReference>
<dbReference type="GO" id="GO:0016491">
    <property type="term" value="F:oxidoreductase activity"/>
    <property type="evidence" value="ECO:0007669"/>
    <property type="project" value="UniProtKB-KW"/>
</dbReference>
<dbReference type="OrthoDB" id="288590at2759"/>
<dbReference type="PROSITE" id="PS51471">
    <property type="entry name" value="FE2OG_OXY"/>
    <property type="match status" value="1"/>
</dbReference>
<keyword evidence="2 5" id="KW-0479">Metal-binding</keyword>
<dbReference type="Pfam" id="PF14226">
    <property type="entry name" value="DIOX_N"/>
    <property type="match status" value="1"/>
</dbReference>
<dbReference type="InterPro" id="IPR027443">
    <property type="entry name" value="IPNS-like_sf"/>
</dbReference>
<dbReference type="EMBL" id="JAGGNH010000007">
    <property type="protein sequence ID" value="KAJ0967165.1"/>
    <property type="molecule type" value="Genomic_DNA"/>
</dbReference>
<evidence type="ECO:0000256" key="4">
    <source>
        <dbReference type="ARBA" id="ARBA00023004"/>
    </source>
</evidence>
<keyword evidence="8" id="KW-1185">Reference proteome</keyword>
<proteinExistence type="inferred from homology"/>
<name>A0A9D5C6D4_9LILI</name>
<comment type="cofactor">
    <cofactor evidence="1">
        <name>L-ascorbate</name>
        <dbReference type="ChEBI" id="CHEBI:38290"/>
    </cofactor>
</comment>
<dbReference type="GO" id="GO:0046872">
    <property type="term" value="F:metal ion binding"/>
    <property type="evidence" value="ECO:0007669"/>
    <property type="project" value="UniProtKB-KW"/>
</dbReference>
<comment type="similarity">
    <text evidence="5">Belongs to the iron/ascorbate-dependent oxidoreductase family.</text>
</comment>
<dbReference type="Proteomes" id="UP001085076">
    <property type="component" value="Miscellaneous, Linkage group lg07"/>
</dbReference>
<dbReference type="InterPro" id="IPR005123">
    <property type="entry name" value="Oxoglu/Fe-dep_dioxygenase_dom"/>
</dbReference>
<dbReference type="SUPFAM" id="SSF51197">
    <property type="entry name" value="Clavaminate synthase-like"/>
    <property type="match status" value="1"/>
</dbReference>
<dbReference type="PANTHER" id="PTHR47990">
    <property type="entry name" value="2-OXOGLUTARATE (2OG) AND FE(II)-DEPENDENT OXYGENASE SUPERFAMILY PROTEIN-RELATED"/>
    <property type="match status" value="1"/>
</dbReference>
<evidence type="ECO:0000259" key="6">
    <source>
        <dbReference type="PROSITE" id="PS51471"/>
    </source>
</evidence>
<dbReference type="InterPro" id="IPR050231">
    <property type="entry name" value="Iron_ascorbate_oxido_reductase"/>
</dbReference>
<gene>
    <name evidence="7" type="ORF">J5N97_024082</name>
</gene>
<comment type="caution">
    <text evidence="7">The sequence shown here is derived from an EMBL/GenBank/DDBJ whole genome shotgun (WGS) entry which is preliminary data.</text>
</comment>
<reference evidence="7" key="2">
    <citation type="journal article" date="2022" name="Hortic Res">
        <title>The genome of Dioscorea zingiberensis sheds light on the biosynthesis, origin and evolution of the medicinally important diosgenin saponins.</title>
        <authorList>
            <person name="Li Y."/>
            <person name="Tan C."/>
            <person name="Li Z."/>
            <person name="Guo J."/>
            <person name="Li S."/>
            <person name="Chen X."/>
            <person name="Wang C."/>
            <person name="Dai X."/>
            <person name="Yang H."/>
            <person name="Song W."/>
            <person name="Hou L."/>
            <person name="Xu J."/>
            <person name="Tong Z."/>
            <person name="Xu A."/>
            <person name="Yuan X."/>
            <person name="Wang W."/>
            <person name="Yang Q."/>
            <person name="Chen L."/>
            <person name="Sun Z."/>
            <person name="Wang K."/>
            <person name="Pan B."/>
            <person name="Chen J."/>
            <person name="Bao Y."/>
            <person name="Liu F."/>
            <person name="Qi X."/>
            <person name="Gang D.R."/>
            <person name="Wen J."/>
            <person name="Li J."/>
        </authorList>
    </citation>
    <scope>NUCLEOTIDE SEQUENCE</scope>
    <source>
        <strain evidence="7">Dzin_1.0</strain>
    </source>
</reference>
<dbReference type="AlphaFoldDB" id="A0A9D5C6D4"/>
<protein>
    <recommendedName>
        <fullName evidence="6">Fe2OG dioxygenase domain-containing protein</fullName>
    </recommendedName>
</protein>